<accession>T5KBJ4</accession>
<organism evidence="3 4">
    <name type="scientific">Microbacterium maritypicum MF109</name>
    <dbReference type="NCBI Taxonomy" id="1333857"/>
    <lineage>
        <taxon>Bacteria</taxon>
        <taxon>Bacillati</taxon>
        <taxon>Actinomycetota</taxon>
        <taxon>Actinomycetes</taxon>
        <taxon>Micrococcales</taxon>
        <taxon>Microbacteriaceae</taxon>
        <taxon>Microbacterium</taxon>
    </lineage>
</organism>
<dbReference type="InterPro" id="IPR012533">
    <property type="entry name" value="YcnI-copper_dom"/>
</dbReference>
<dbReference type="Pfam" id="PF07987">
    <property type="entry name" value="DUF1775"/>
    <property type="match status" value="1"/>
</dbReference>
<dbReference type="CDD" id="cd08545">
    <property type="entry name" value="YcnI_like"/>
    <property type="match status" value="1"/>
</dbReference>
<sequence>MSRNIRTRTPRPTTLRSTARRSLTLRRAALGVLGGAALALAVPTMAGAHVGVSPDEIAAGDHGVLTFSFSHGCENSPTTALRITMPEGLASVSPTMDSDWDIQVERGDDGLVSAVTYTAVTPVPTDLRGAVSMGVGLDETTPDTLAFPVVQQCVEGSTEWTQIAEDGQDPHSLDAPAPVVSVTAAAADGHGEHTESDTAAASTAPTTVADPLGVALGAGGLLAGFAALVVAILAYRRRA</sequence>
<evidence type="ECO:0000313" key="3">
    <source>
        <dbReference type="EMBL" id="EQM80358.1"/>
    </source>
</evidence>
<dbReference type="RefSeq" id="WP_021199387.1">
    <property type="nucleotide sequence ID" value="NZ_ATAO01000157.1"/>
</dbReference>
<dbReference type="Proteomes" id="UP000016033">
    <property type="component" value="Unassembled WGS sequence"/>
</dbReference>
<protein>
    <recommendedName>
        <fullName evidence="2">YncI copper-binding domain-containing protein</fullName>
    </recommendedName>
</protein>
<keyword evidence="1" id="KW-1133">Transmembrane helix</keyword>
<evidence type="ECO:0000256" key="1">
    <source>
        <dbReference type="SAM" id="Phobius"/>
    </source>
</evidence>
<dbReference type="InterPro" id="IPR038507">
    <property type="entry name" value="YcnI-like_sf"/>
</dbReference>
<dbReference type="PATRIC" id="fig|1333857.3.peg.1424"/>
<feature type="transmembrane region" description="Helical" evidence="1">
    <location>
        <begin position="212"/>
        <end position="235"/>
    </location>
</feature>
<dbReference type="EMBL" id="ATAO01000157">
    <property type="protein sequence ID" value="EQM80358.1"/>
    <property type="molecule type" value="Genomic_DNA"/>
</dbReference>
<dbReference type="AlphaFoldDB" id="T5KBJ4"/>
<name>T5KBJ4_MICMQ</name>
<dbReference type="Gene3D" id="2.60.40.2230">
    <property type="entry name" value="Uncharacterised protein YcnI-like PF07987, DUF1775"/>
    <property type="match status" value="1"/>
</dbReference>
<keyword evidence="1" id="KW-0472">Membrane</keyword>
<comment type="caution">
    <text evidence="3">The sequence shown here is derived from an EMBL/GenBank/DDBJ whole genome shotgun (WGS) entry which is preliminary data.</text>
</comment>
<reference evidence="3 4" key="1">
    <citation type="journal article" date="2013" name="Genome Announc.">
        <title>Whole-genome sequences of five oyster-associated bacteria show potential for crude oil hydrocarbon degradation.</title>
        <authorList>
            <person name="Chauhan A."/>
            <person name="Green S."/>
            <person name="Pathak A."/>
            <person name="Thomas J."/>
            <person name="Venkatramanan R."/>
        </authorList>
    </citation>
    <scope>NUCLEOTIDE SEQUENCE [LARGE SCALE GENOMIC DNA]</scope>
    <source>
        <strain evidence="3 4">MF109</strain>
    </source>
</reference>
<keyword evidence="1" id="KW-0812">Transmembrane</keyword>
<feature type="domain" description="YncI copper-binding" evidence="2">
    <location>
        <begin position="49"/>
        <end position="182"/>
    </location>
</feature>
<evidence type="ECO:0000313" key="4">
    <source>
        <dbReference type="Proteomes" id="UP000016033"/>
    </source>
</evidence>
<proteinExistence type="predicted"/>
<evidence type="ECO:0000259" key="2">
    <source>
        <dbReference type="Pfam" id="PF07987"/>
    </source>
</evidence>
<gene>
    <name evidence="3" type="ORF">L687_15580</name>
</gene>